<dbReference type="RefSeq" id="WP_073051375.1">
    <property type="nucleotide sequence ID" value="NZ_FQUP01000001.1"/>
</dbReference>
<evidence type="ECO:0000313" key="3">
    <source>
        <dbReference type="Proteomes" id="UP000184485"/>
    </source>
</evidence>
<accession>A0A1M4VGF9</accession>
<dbReference type="Proteomes" id="UP000184485">
    <property type="component" value="Unassembled WGS sequence"/>
</dbReference>
<feature type="compositionally biased region" description="Pro residues" evidence="1">
    <location>
        <begin position="85"/>
        <end position="105"/>
    </location>
</feature>
<name>A0A1M4VGF9_9HYPH</name>
<sequence length="105" mass="11242">MQSYRIVGGTAHIGLGEVVVLTHAQFASRAHNVDVVRRSGKRVEVRARVPLEFKDGEIIGLHAEPPKNIVHLLVAEEKGEKAKEPPPITGGPPQEPPAPPEPPAA</sequence>
<protein>
    <submittedName>
        <fullName evidence="2">Uncharacterized protein</fullName>
    </submittedName>
</protein>
<feature type="compositionally biased region" description="Basic and acidic residues" evidence="1">
    <location>
        <begin position="75"/>
        <end position="84"/>
    </location>
</feature>
<organism evidence="2 3">
    <name type="scientific">Kaistia soli DSM 19436</name>
    <dbReference type="NCBI Taxonomy" id="1122133"/>
    <lineage>
        <taxon>Bacteria</taxon>
        <taxon>Pseudomonadati</taxon>
        <taxon>Pseudomonadota</taxon>
        <taxon>Alphaproteobacteria</taxon>
        <taxon>Hyphomicrobiales</taxon>
        <taxon>Kaistiaceae</taxon>
        <taxon>Kaistia</taxon>
    </lineage>
</organism>
<evidence type="ECO:0000313" key="2">
    <source>
        <dbReference type="EMBL" id="SHE67895.1"/>
    </source>
</evidence>
<keyword evidence="3" id="KW-1185">Reference proteome</keyword>
<dbReference type="STRING" id="1122133.SAMN02745157_0695"/>
<gene>
    <name evidence="2" type="ORF">SAMN02745157_0695</name>
</gene>
<dbReference type="AlphaFoldDB" id="A0A1M4VGF9"/>
<feature type="region of interest" description="Disordered" evidence="1">
    <location>
        <begin position="75"/>
        <end position="105"/>
    </location>
</feature>
<reference evidence="2 3" key="1">
    <citation type="submission" date="2016-11" db="EMBL/GenBank/DDBJ databases">
        <authorList>
            <person name="Jaros S."/>
            <person name="Januszkiewicz K."/>
            <person name="Wedrychowicz H."/>
        </authorList>
    </citation>
    <scope>NUCLEOTIDE SEQUENCE [LARGE SCALE GENOMIC DNA]</scope>
    <source>
        <strain evidence="2 3">DSM 19436</strain>
    </source>
</reference>
<proteinExistence type="predicted"/>
<dbReference type="EMBL" id="FQUP01000001">
    <property type="protein sequence ID" value="SHE67895.1"/>
    <property type="molecule type" value="Genomic_DNA"/>
</dbReference>
<evidence type="ECO:0000256" key="1">
    <source>
        <dbReference type="SAM" id="MobiDB-lite"/>
    </source>
</evidence>